<dbReference type="SUPFAM" id="SSF52540">
    <property type="entry name" value="P-loop containing nucleoside triphosphate hydrolases"/>
    <property type="match status" value="1"/>
</dbReference>
<reference evidence="2" key="2">
    <citation type="journal article" date="2014" name="ISME J.">
        <title>Microbial stratification in low pH oxic and suboxic macroscopic growths along an acid mine drainage.</title>
        <authorList>
            <person name="Mendez-Garcia C."/>
            <person name="Mesa V."/>
            <person name="Sprenger R.R."/>
            <person name="Richter M."/>
            <person name="Diez M.S."/>
            <person name="Solano J."/>
            <person name="Bargiela R."/>
            <person name="Golyshina O.V."/>
            <person name="Manteca A."/>
            <person name="Ramos J.L."/>
            <person name="Gallego J.R."/>
            <person name="Llorente I."/>
            <person name="Martins Dos Santos V.A."/>
            <person name="Jensen O.N."/>
            <person name="Pelaez A.I."/>
            <person name="Sanchez J."/>
            <person name="Ferrer M."/>
        </authorList>
    </citation>
    <scope>NUCLEOTIDE SEQUENCE</scope>
</reference>
<dbReference type="Gene3D" id="3.40.50.300">
    <property type="entry name" value="P-loop containing nucleotide triphosphate hydrolases"/>
    <property type="match status" value="1"/>
</dbReference>
<keyword evidence="2" id="KW-0347">Helicase</keyword>
<dbReference type="AlphaFoldDB" id="T1BVV6"/>
<feature type="compositionally biased region" description="Low complexity" evidence="1">
    <location>
        <begin position="138"/>
        <end position="163"/>
    </location>
</feature>
<sequence length="163" mass="17276">MSTNIRPGITKKSQVAPTVDTATDHTSGSVAVVVGPRPQPLVPGSMTAKALARVWRGGELTIVDAPPGSGKTSLVSNIVANLATRTDMHILVTTPTRAQCLAFARRLSLELPVERILIDMKDIEPEDLPGGPTPQIGPSPRYRSSPSRRSPRPSSSTSPTSTY</sequence>
<feature type="region of interest" description="Disordered" evidence="1">
    <location>
        <begin position="1"/>
        <end position="22"/>
    </location>
</feature>
<dbReference type="EMBL" id="AUZX01003861">
    <property type="protein sequence ID" value="EQD72738.1"/>
    <property type="molecule type" value="Genomic_DNA"/>
</dbReference>
<gene>
    <name evidence="2" type="ORF">B1A_05302</name>
</gene>
<keyword evidence="2" id="KW-0378">Hydrolase</keyword>
<proteinExistence type="predicted"/>
<dbReference type="InterPro" id="IPR027417">
    <property type="entry name" value="P-loop_NTPase"/>
</dbReference>
<evidence type="ECO:0000256" key="1">
    <source>
        <dbReference type="SAM" id="MobiDB-lite"/>
    </source>
</evidence>
<feature type="region of interest" description="Disordered" evidence="1">
    <location>
        <begin position="122"/>
        <end position="163"/>
    </location>
</feature>
<name>T1BVV6_9ZZZZ</name>
<dbReference type="GO" id="GO:0004386">
    <property type="term" value="F:helicase activity"/>
    <property type="evidence" value="ECO:0007669"/>
    <property type="project" value="UniProtKB-KW"/>
</dbReference>
<accession>T1BVV6</accession>
<keyword evidence="2" id="KW-0547">Nucleotide-binding</keyword>
<protein>
    <submittedName>
        <fullName evidence="2">Superfamily I DNA and RNA helicase and helicase subunits-like protein</fullName>
    </submittedName>
</protein>
<evidence type="ECO:0000313" key="2">
    <source>
        <dbReference type="EMBL" id="EQD72738.1"/>
    </source>
</evidence>
<reference evidence="2" key="1">
    <citation type="submission" date="2013-08" db="EMBL/GenBank/DDBJ databases">
        <authorList>
            <person name="Mendez C."/>
            <person name="Richter M."/>
            <person name="Ferrer M."/>
            <person name="Sanchez J."/>
        </authorList>
    </citation>
    <scope>NUCLEOTIDE SEQUENCE</scope>
</reference>
<organism evidence="2">
    <name type="scientific">mine drainage metagenome</name>
    <dbReference type="NCBI Taxonomy" id="410659"/>
    <lineage>
        <taxon>unclassified sequences</taxon>
        <taxon>metagenomes</taxon>
        <taxon>ecological metagenomes</taxon>
    </lineage>
</organism>
<comment type="caution">
    <text evidence="2">The sequence shown here is derived from an EMBL/GenBank/DDBJ whole genome shotgun (WGS) entry which is preliminary data.</text>
</comment>
<keyword evidence="2" id="KW-0067">ATP-binding</keyword>